<reference evidence="2" key="1">
    <citation type="journal article" date="2021" name="PeerJ">
        <title>Extensive microbial diversity within the chicken gut microbiome revealed by metagenomics and culture.</title>
        <authorList>
            <person name="Gilroy R."/>
            <person name="Ravi A."/>
            <person name="Getino M."/>
            <person name="Pursley I."/>
            <person name="Horton D.L."/>
            <person name="Alikhan N.F."/>
            <person name="Baker D."/>
            <person name="Gharbi K."/>
            <person name="Hall N."/>
            <person name="Watson M."/>
            <person name="Adriaenssens E.M."/>
            <person name="Foster-Nyarko E."/>
            <person name="Jarju S."/>
            <person name="Secka A."/>
            <person name="Antonio M."/>
            <person name="Oren A."/>
            <person name="Chaudhuri R.R."/>
            <person name="La Ragione R."/>
            <person name="Hildebrand F."/>
            <person name="Pallen M.J."/>
        </authorList>
    </citation>
    <scope>NUCLEOTIDE SEQUENCE</scope>
    <source>
        <strain evidence="2">CHK189-11263</strain>
    </source>
</reference>
<comment type="caution">
    <text evidence="2">The sequence shown here is derived from an EMBL/GenBank/DDBJ whole genome shotgun (WGS) entry which is preliminary data.</text>
</comment>
<keyword evidence="1" id="KW-1133">Transmembrane helix</keyword>
<dbReference type="EMBL" id="DWYC01000053">
    <property type="protein sequence ID" value="HJB57075.1"/>
    <property type="molecule type" value="Genomic_DNA"/>
</dbReference>
<evidence type="ECO:0000313" key="3">
    <source>
        <dbReference type="Proteomes" id="UP000824208"/>
    </source>
</evidence>
<evidence type="ECO:0000313" key="2">
    <source>
        <dbReference type="EMBL" id="HJB57075.1"/>
    </source>
</evidence>
<keyword evidence="1" id="KW-0472">Membrane</keyword>
<evidence type="ECO:0000256" key="1">
    <source>
        <dbReference type="SAM" id="Phobius"/>
    </source>
</evidence>
<reference evidence="2" key="2">
    <citation type="submission" date="2021-04" db="EMBL/GenBank/DDBJ databases">
        <authorList>
            <person name="Gilroy R."/>
        </authorList>
    </citation>
    <scope>NUCLEOTIDE SEQUENCE</scope>
    <source>
        <strain evidence="2">CHK189-11263</strain>
    </source>
</reference>
<protein>
    <submittedName>
        <fullName evidence="2">Uncharacterized protein</fullName>
    </submittedName>
</protein>
<organism evidence="2 3">
    <name type="scientific">Candidatus Flavonifractor intestinipullorum</name>
    <dbReference type="NCBI Taxonomy" id="2838587"/>
    <lineage>
        <taxon>Bacteria</taxon>
        <taxon>Bacillati</taxon>
        <taxon>Bacillota</taxon>
        <taxon>Clostridia</taxon>
        <taxon>Eubacteriales</taxon>
        <taxon>Oscillospiraceae</taxon>
        <taxon>Flavonifractor</taxon>
    </lineage>
</organism>
<proteinExistence type="predicted"/>
<accession>A0A9D2S6B2</accession>
<feature type="transmembrane region" description="Helical" evidence="1">
    <location>
        <begin position="15"/>
        <end position="34"/>
    </location>
</feature>
<gene>
    <name evidence="2" type="ORF">H9714_05950</name>
</gene>
<dbReference type="Proteomes" id="UP000824208">
    <property type="component" value="Unassembled WGS sequence"/>
</dbReference>
<name>A0A9D2S6B2_9FIRM</name>
<sequence>MNNRDNINRKKTKGLGIWIVIFIFLLIIQFFTSYRSAKRTDKNPDIIEEHLIETGDVFDTGGYIIIDNITITYDGEKFQVSNSGDSIVRITAEIVGVKRDGTYESIEIPSFVGVDKAQYAKDMEENGWVIEKDTNIVRPGETLYATLSVFDFSTVSEEYPKADIDEDGYWDIVFTVHSQRSEDTIVVSTDDVSSGPYKFPAN</sequence>
<dbReference type="AlphaFoldDB" id="A0A9D2S6B2"/>
<keyword evidence="1" id="KW-0812">Transmembrane</keyword>